<dbReference type="EMBL" id="FNVO01000006">
    <property type="protein sequence ID" value="SEG53124.1"/>
    <property type="molecule type" value="Genomic_DNA"/>
</dbReference>
<evidence type="ECO:0000259" key="1">
    <source>
        <dbReference type="Pfam" id="PF19493"/>
    </source>
</evidence>
<proteinExistence type="predicted"/>
<keyword evidence="3" id="KW-1185">Reference proteome</keyword>
<gene>
    <name evidence="2" type="ORF">SAMN04489712_10674</name>
</gene>
<reference evidence="3" key="1">
    <citation type="submission" date="2016-10" db="EMBL/GenBank/DDBJ databases">
        <authorList>
            <person name="Varghese N."/>
            <person name="Submissions S."/>
        </authorList>
    </citation>
    <scope>NUCLEOTIDE SEQUENCE [LARGE SCALE GENOMIC DNA]</scope>
    <source>
        <strain evidence="3">DSM 43163</strain>
    </source>
</reference>
<evidence type="ECO:0000313" key="2">
    <source>
        <dbReference type="EMBL" id="SEG53124.1"/>
    </source>
</evidence>
<dbReference type="InterPro" id="IPR045794">
    <property type="entry name" value="Trypco1"/>
</dbReference>
<protein>
    <recommendedName>
        <fullName evidence="1">Trypsin-co-occurring domain-containing protein</fullName>
    </recommendedName>
</protein>
<feature type="domain" description="Trypsin-co-occurring" evidence="1">
    <location>
        <begin position="26"/>
        <end position="92"/>
    </location>
</feature>
<evidence type="ECO:0000313" key="3">
    <source>
        <dbReference type="Proteomes" id="UP000236723"/>
    </source>
</evidence>
<dbReference type="Pfam" id="PF19493">
    <property type="entry name" value="Trypco1"/>
    <property type="match status" value="1"/>
</dbReference>
<accession>A0A1H6AXP1</accession>
<dbReference type="AlphaFoldDB" id="A0A1H6AXP1"/>
<name>A0A1H6AXP1_9ACTN</name>
<dbReference type="RefSeq" id="WP_103938605.1">
    <property type="nucleotide sequence ID" value="NZ_FNVO01000006.1"/>
</dbReference>
<sequence length="109" mass="10889">METRDFGPAYGNQVRIAVTDGDVSASADYAGALSTAIQAVAEAVQHAVETLAEGDSGPAGCEVSFGLRATAAGALAIAAEDAVIQVRLTWSRDSGQDGGLTGLLPGLTP</sequence>
<organism evidence="2 3">
    <name type="scientific">Thermomonospora echinospora</name>
    <dbReference type="NCBI Taxonomy" id="1992"/>
    <lineage>
        <taxon>Bacteria</taxon>
        <taxon>Bacillati</taxon>
        <taxon>Actinomycetota</taxon>
        <taxon>Actinomycetes</taxon>
        <taxon>Streptosporangiales</taxon>
        <taxon>Thermomonosporaceae</taxon>
        <taxon>Thermomonospora</taxon>
    </lineage>
</organism>
<dbReference type="Proteomes" id="UP000236723">
    <property type="component" value="Unassembled WGS sequence"/>
</dbReference>